<keyword evidence="9" id="KW-0902">Two-component regulatory system</keyword>
<dbReference type="Proteomes" id="UP001261125">
    <property type="component" value="Unassembled WGS sequence"/>
</dbReference>
<evidence type="ECO:0000256" key="9">
    <source>
        <dbReference type="ARBA" id="ARBA00023012"/>
    </source>
</evidence>
<dbReference type="InterPro" id="IPR003661">
    <property type="entry name" value="HisK_dim/P_dom"/>
</dbReference>
<dbReference type="PRINTS" id="PR00344">
    <property type="entry name" value="BCTRLSENSOR"/>
</dbReference>
<keyword evidence="7 13" id="KW-0418">Kinase</keyword>
<dbReference type="Pfam" id="PF00512">
    <property type="entry name" value="HisKA"/>
    <property type="match status" value="1"/>
</dbReference>
<comment type="caution">
    <text evidence="13">The sequence shown here is derived from an EMBL/GenBank/DDBJ whole genome shotgun (WGS) entry which is preliminary data.</text>
</comment>
<dbReference type="RefSeq" id="WP_316005186.1">
    <property type="nucleotide sequence ID" value="NZ_JAWDIT010000006.1"/>
</dbReference>
<dbReference type="Gene3D" id="1.10.287.130">
    <property type="match status" value="1"/>
</dbReference>
<dbReference type="PROSITE" id="PS50109">
    <property type="entry name" value="HIS_KIN"/>
    <property type="match status" value="1"/>
</dbReference>
<evidence type="ECO:0000256" key="1">
    <source>
        <dbReference type="ARBA" id="ARBA00000085"/>
    </source>
</evidence>
<accession>A0ABU3SQ63</accession>
<keyword evidence="6 11" id="KW-0812">Transmembrane</keyword>
<dbReference type="SUPFAM" id="SSF47384">
    <property type="entry name" value="Homodimeric domain of signal transducing histidine kinase"/>
    <property type="match status" value="1"/>
</dbReference>
<feature type="domain" description="Histidine kinase" evidence="12">
    <location>
        <begin position="119"/>
        <end position="328"/>
    </location>
</feature>
<evidence type="ECO:0000313" key="13">
    <source>
        <dbReference type="EMBL" id="MDU0346974.1"/>
    </source>
</evidence>
<keyword evidence="10 11" id="KW-0472">Membrane</keyword>
<evidence type="ECO:0000256" key="5">
    <source>
        <dbReference type="ARBA" id="ARBA00022679"/>
    </source>
</evidence>
<organism evidence="13 14">
    <name type="scientific">Microbacterium phycohabitans</name>
    <dbReference type="NCBI Taxonomy" id="3075993"/>
    <lineage>
        <taxon>Bacteria</taxon>
        <taxon>Bacillati</taxon>
        <taxon>Actinomycetota</taxon>
        <taxon>Actinomycetes</taxon>
        <taxon>Micrococcales</taxon>
        <taxon>Microbacteriaceae</taxon>
        <taxon>Microbacterium</taxon>
    </lineage>
</organism>
<dbReference type="EC" id="2.7.13.3" evidence="3"/>
<keyword evidence="4" id="KW-0597">Phosphoprotein</keyword>
<dbReference type="CDD" id="cd00075">
    <property type="entry name" value="HATPase"/>
    <property type="match status" value="1"/>
</dbReference>
<evidence type="ECO:0000256" key="7">
    <source>
        <dbReference type="ARBA" id="ARBA00022777"/>
    </source>
</evidence>
<evidence type="ECO:0000256" key="3">
    <source>
        <dbReference type="ARBA" id="ARBA00012438"/>
    </source>
</evidence>
<dbReference type="InterPro" id="IPR036890">
    <property type="entry name" value="HATPase_C_sf"/>
</dbReference>
<evidence type="ECO:0000256" key="6">
    <source>
        <dbReference type="ARBA" id="ARBA00022692"/>
    </source>
</evidence>
<dbReference type="Gene3D" id="3.30.565.10">
    <property type="entry name" value="Histidine kinase-like ATPase, C-terminal domain"/>
    <property type="match status" value="1"/>
</dbReference>
<name>A0ABU3SQ63_9MICO</name>
<dbReference type="InterPro" id="IPR004358">
    <property type="entry name" value="Sig_transdc_His_kin-like_C"/>
</dbReference>
<dbReference type="PANTHER" id="PTHR45436">
    <property type="entry name" value="SENSOR HISTIDINE KINASE YKOH"/>
    <property type="match status" value="1"/>
</dbReference>
<feature type="transmembrane region" description="Helical" evidence="11">
    <location>
        <begin position="76"/>
        <end position="99"/>
    </location>
</feature>
<evidence type="ECO:0000256" key="11">
    <source>
        <dbReference type="SAM" id="Phobius"/>
    </source>
</evidence>
<evidence type="ECO:0000313" key="14">
    <source>
        <dbReference type="Proteomes" id="UP001261125"/>
    </source>
</evidence>
<dbReference type="Pfam" id="PF02518">
    <property type="entry name" value="HATPase_c"/>
    <property type="match status" value="1"/>
</dbReference>
<protein>
    <recommendedName>
        <fullName evidence="3">histidine kinase</fullName>
        <ecNumber evidence="3">2.7.13.3</ecNumber>
    </recommendedName>
</protein>
<keyword evidence="5" id="KW-0808">Transferase</keyword>
<evidence type="ECO:0000256" key="10">
    <source>
        <dbReference type="ARBA" id="ARBA00023136"/>
    </source>
</evidence>
<keyword evidence="14" id="KW-1185">Reference proteome</keyword>
<keyword evidence="8 11" id="KW-1133">Transmembrane helix</keyword>
<dbReference type="EMBL" id="JAWDIT010000006">
    <property type="protein sequence ID" value="MDU0346974.1"/>
    <property type="molecule type" value="Genomic_DNA"/>
</dbReference>
<evidence type="ECO:0000256" key="4">
    <source>
        <dbReference type="ARBA" id="ARBA00022553"/>
    </source>
</evidence>
<evidence type="ECO:0000259" key="12">
    <source>
        <dbReference type="PROSITE" id="PS50109"/>
    </source>
</evidence>
<evidence type="ECO:0000256" key="2">
    <source>
        <dbReference type="ARBA" id="ARBA00004236"/>
    </source>
</evidence>
<sequence>MSADEDRRIVRRAAVRVGTLVASASAVAIAVGVGILIAVLVTQARTEGGGHRGGPGGAGTGGAGIGDRFVVDLDDVLPWVVGLGVLGVVVLGLVGWAAARWSVRPLDEALRRQRAFVSDASHELRTPLTALTSRIQIVQRRLHRGEPADEPLDQLRRDAQIMDDVLADMLLTAEGQVHTGTAWVDDSVRTATDALASLASDAGVRLRPGELTSAPVAVPAVTVVRMCTALIDNAIGHAPAGSDVTITADADDHDVVIRVADGGTGIRDDDLPRIFERFARGAESGRRRGFGLGLALVREAATRYGGSIEVERTSPAGTVFALRLPRTR</sequence>
<proteinExistence type="predicted"/>
<dbReference type="InterPro" id="IPR005467">
    <property type="entry name" value="His_kinase_dom"/>
</dbReference>
<comment type="catalytic activity">
    <reaction evidence="1">
        <text>ATP + protein L-histidine = ADP + protein N-phospho-L-histidine.</text>
        <dbReference type="EC" id="2.7.13.3"/>
    </reaction>
</comment>
<dbReference type="InterPro" id="IPR050428">
    <property type="entry name" value="TCS_sensor_his_kinase"/>
</dbReference>
<dbReference type="SMART" id="SM00387">
    <property type="entry name" value="HATPase_c"/>
    <property type="match status" value="1"/>
</dbReference>
<dbReference type="InterPro" id="IPR036097">
    <property type="entry name" value="HisK_dim/P_sf"/>
</dbReference>
<dbReference type="CDD" id="cd00082">
    <property type="entry name" value="HisKA"/>
    <property type="match status" value="1"/>
</dbReference>
<dbReference type="InterPro" id="IPR003594">
    <property type="entry name" value="HATPase_dom"/>
</dbReference>
<reference evidence="13 14" key="1">
    <citation type="submission" date="2023-09" db="EMBL/GenBank/DDBJ databases">
        <title>Microbacterium fusihabitans sp. nov., Microbacterium phycihabitans sp. nov., and Microbacterium cervinum sp. nov., isolated from dried seaweeds of beach.</title>
        <authorList>
            <person name="Lee S.D."/>
        </authorList>
    </citation>
    <scope>NUCLEOTIDE SEQUENCE [LARGE SCALE GENOMIC DNA]</scope>
    <source>
        <strain evidence="13 14">KSW2-29</strain>
    </source>
</reference>
<gene>
    <name evidence="13" type="ORF">RWH44_14840</name>
</gene>
<dbReference type="SMART" id="SM00388">
    <property type="entry name" value="HisKA"/>
    <property type="match status" value="1"/>
</dbReference>
<dbReference type="SUPFAM" id="SSF55874">
    <property type="entry name" value="ATPase domain of HSP90 chaperone/DNA topoisomerase II/histidine kinase"/>
    <property type="match status" value="1"/>
</dbReference>
<evidence type="ECO:0000256" key="8">
    <source>
        <dbReference type="ARBA" id="ARBA00022989"/>
    </source>
</evidence>
<comment type="subcellular location">
    <subcellularLocation>
        <location evidence="2">Cell membrane</location>
    </subcellularLocation>
</comment>
<dbReference type="PANTHER" id="PTHR45436:SF5">
    <property type="entry name" value="SENSOR HISTIDINE KINASE TRCS"/>
    <property type="match status" value="1"/>
</dbReference>
<feature type="transmembrane region" description="Helical" evidence="11">
    <location>
        <begin position="20"/>
        <end position="41"/>
    </location>
</feature>
<dbReference type="GO" id="GO:0016301">
    <property type="term" value="F:kinase activity"/>
    <property type="evidence" value="ECO:0007669"/>
    <property type="project" value="UniProtKB-KW"/>
</dbReference>